<sequence length="198" mass="21354">MYTDKESPFGDAYDDRIVRTGDFEPDVSVEDWVAKYRLGDLTAGPIFWTSIETLSPTRTVGKGRTNLTLIRPTILQTDAATPHAAFDRRESPNRNPAVSVHFAPGAYGATGVGTYVFAFAVEAFGTATFAPTGYAGSGVVDAAGAISFSGRRTITVILRNVQPGQDTWAAIEQTSGTAWSWFSTRISLPPLVLEVFQP</sequence>
<proteinExistence type="predicted"/>
<organism evidence="1 2">
    <name type="scientific">Agromyces neolithicus</name>
    <dbReference type="NCBI Taxonomy" id="269420"/>
    <lineage>
        <taxon>Bacteria</taxon>
        <taxon>Bacillati</taxon>
        <taxon>Actinomycetota</taxon>
        <taxon>Actinomycetes</taxon>
        <taxon>Micrococcales</taxon>
        <taxon>Microbacteriaceae</taxon>
        <taxon>Agromyces</taxon>
    </lineage>
</organism>
<dbReference type="EMBL" id="BAAANJ010000015">
    <property type="protein sequence ID" value="GAA1816476.1"/>
    <property type="molecule type" value="Genomic_DNA"/>
</dbReference>
<keyword evidence="2" id="KW-1185">Reference proteome</keyword>
<gene>
    <name evidence="1" type="ORF">GCM10009749_27820</name>
</gene>
<evidence type="ECO:0000313" key="1">
    <source>
        <dbReference type="EMBL" id="GAA1816476.1"/>
    </source>
</evidence>
<evidence type="ECO:0008006" key="3">
    <source>
        <dbReference type="Google" id="ProtNLM"/>
    </source>
</evidence>
<dbReference type="RefSeq" id="WP_344296919.1">
    <property type="nucleotide sequence ID" value="NZ_BAAANJ010000015.1"/>
</dbReference>
<accession>A0ABN2M9Y2</accession>
<reference evidence="1 2" key="1">
    <citation type="journal article" date="2019" name="Int. J. Syst. Evol. Microbiol.">
        <title>The Global Catalogue of Microorganisms (GCM) 10K type strain sequencing project: providing services to taxonomists for standard genome sequencing and annotation.</title>
        <authorList>
            <consortium name="The Broad Institute Genomics Platform"/>
            <consortium name="The Broad Institute Genome Sequencing Center for Infectious Disease"/>
            <person name="Wu L."/>
            <person name="Ma J."/>
        </authorList>
    </citation>
    <scope>NUCLEOTIDE SEQUENCE [LARGE SCALE GENOMIC DNA]</scope>
    <source>
        <strain evidence="1 2">JCM 14322</strain>
    </source>
</reference>
<name>A0ABN2M9Y2_9MICO</name>
<evidence type="ECO:0000313" key="2">
    <source>
        <dbReference type="Proteomes" id="UP001500002"/>
    </source>
</evidence>
<protein>
    <recommendedName>
        <fullName evidence="3">Minor tail protein</fullName>
    </recommendedName>
</protein>
<dbReference type="Proteomes" id="UP001500002">
    <property type="component" value="Unassembled WGS sequence"/>
</dbReference>
<comment type="caution">
    <text evidence="1">The sequence shown here is derived from an EMBL/GenBank/DDBJ whole genome shotgun (WGS) entry which is preliminary data.</text>
</comment>